<dbReference type="EMBL" id="PJQD01000008">
    <property type="protein sequence ID" value="POY76148.1"/>
    <property type="molecule type" value="Genomic_DNA"/>
</dbReference>
<protein>
    <submittedName>
        <fullName evidence="2">NUDIX hydrolase</fullName>
    </submittedName>
</protein>
<feature type="compositionally biased region" description="Basic residues" evidence="1">
    <location>
        <begin position="492"/>
        <end position="509"/>
    </location>
</feature>
<feature type="region of interest" description="Disordered" evidence="1">
    <location>
        <begin position="89"/>
        <end position="114"/>
    </location>
</feature>
<feature type="region of interest" description="Disordered" evidence="1">
    <location>
        <begin position="1"/>
        <end position="48"/>
    </location>
</feature>
<name>A0A2S5BH92_9BASI</name>
<organism evidence="2 3">
    <name type="scientific">Rhodotorula taiwanensis</name>
    <dbReference type="NCBI Taxonomy" id="741276"/>
    <lineage>
        <taxon>Eukaryota</taxon>
        <taxon>Fungi</taxon>
        <taxon>Dikarya</taxon>
        <taxon>Basidiomycota</taxon>
        <taxon>Pucciniomycotina</taxon>
        <taxon>Microbotryomycetes</taxon>
        <taxon>Sporidiobolales</taxon>
        <taxon>Sporidiobolaceae</taxon>
        <taxon>Rhodotorula</taxon>
    </lineage>
</organism>
<feature type="compositionally biased region" description="Polar residues" evidence="1">
    <location>
        <begin position="32"/>
        <end position="48"/>
    </location>
</feature>
<evidence type="ECO:0000313" key="3">
    <source>
        <dbReference type="Proteomes" id="UP000237144"/>
    </source>
</evidence>
<dbReference type="AlphaFoldDB" id="A0A2S5BH92"/>
<evidence type="ECO:0000313" key="2">
    <source>
        <dbReference type="EMBL" id="POY76148.1"/>
    </source>
</evidence>
<evidence type="ECO:0000256" key="1">
    <source>
        <dbReference type="SAM" id="MobiDB-lite"/>
    </source>
</evidence>
<feature type="compositionally biased region" description="Polar residues" evidence="1">
    <location>
        <begin position="466"/>
        <end position="487"/>
    </location>
</feature>
<reference evidence="2 3" key="1">
    <citation type="journal article" date="2018" name="Front. Microbiol.">
        <title>Prospects for Fungal Bioremediation of Acidic Radioactive Waste Sites: Characterization and Genome Sequence of Rhodotorula taiwanensis MD1149.</title>
        <authorList>
            <person name="Tkavc R."/>
            <person name="Matrosova V.Y."/>
            <person name="Grichenko O.E."/>
            <person name="Gostincar C."/>
            <person name="Volpe R.P."/>
            <person name="Klimenkova P."/>
            <person name="Gaidamakova E.K."/>
            <person name="Zhou C.E."/>
            <person name="Stewart B.J."/>
            <person name="Lyman M.G."/>
            <person name="Malfatti S.A."/>
            <person name="Rubinfeld B."/>
            <person name="Courtot M."/>
            <person name="Singh J."/>
            <person name="Dalgard C.L."/>
            <person name="Hamilton T."/>
            <person name="Frey K.G."/>
            <person name="Gunde-Cimerman N."/>
            <person name="Dugan L."/>
            <person name="Daly M.J."/>
        </authorList>
    </citation>
    <scope>NUCLEOTIDE SEQUENCE [LARGE SCALE GENOMIC DNA]</scope>
    <source>
        <strain evidence="2 3">MD1149</strain>
    </source>
</reference>
<dbReference type="Proteomes" id="UP000237144">
    <property type="component" value="Unassembled WGS sequence"/>
</dbReference>
<comment type="caution">
    <text evidence="2">The sequence shown here is derived from an EMBL/GenBank/DDBJ whole genome shotgun (WGS) entry which is preliminary data.</text>
</comment>
<feature type="compositionally biased region" description="Gly residues" evidence="1">
    <location>
        <begin position="95"/>
        <end position="104"/>
    </location>
</feature>
<feature type="region of interest" description="Disordered" evidence="1">
    <location>
        <begin position="464"/>
        <end position="526"/>
    </location>
</feature>
<sequence>MLKRSHATAAAPKSATPSLPDRSSKRPRTASDKQSIALDSSEDASNTIDLTSDATGRVVSLFSLDRLVGTALTDTRLLTAELFAVFDDDDDSAEEGGGSGGGPGNKDFSEEEENISSKLATLEEYAVRPLSGLDQANWTSLDRAWKAYLQLEIARNPKYWKGLDSTGGLVRTHEWRSRSFDEALLRSIDVPRPAADAAAAGTLDSFAPRFADLASEKEMADTDRPLVYILIKNDEEAYLGYSKSGVTRLVDGHEVAEPSERMAAARADVPFDEWRKKVVATIKFHAPFVLLFGEHMLITLTNATVKGLNTLAFDFAGGSGLSIKKVKAVMIEVFDILAPFDPKLGKRVPNGTRLNKEFLAQHTDKLFAIVPLKIESIYHLLMGYWLPWIARTIFAKEGVDASIFPRGRWPMWLIADREERDAAFSDRAKRRAALRSDGWYDLPDANHTKNRLVATAAAAAGPVESDNLTGNCVSTNDGSDAGTSSRSEQTKTKTKNKTGGKDRRGKPGKRAQSVHAGASANAQWWA</sequence>
<keyword evidence="3" id="KW-1185">Reference proteome</keyword>
<keyword evidence="2" id="KW-0378">Hydrolase</keyword>
<proteinExistence type="predicted"/>
<dbReference type="GO" id="GO:0016787">
    <property type="term" value="F:hydrolase activity"/>
    <property type="evidence" value="ECO:0007669"/>
    <property type="project" value="UniProtKB-KW"/>
</dbReference>
<feature type="compositionally biased region" description="Low complexity" evidence="1">
    <location>
        <begin position="7"/>
        <end position="18"/>
    </location>
</feature>
<gene>
    <name evidence="2" type="ORF">BMF94_0871</name>
</gene>
<accession>A0A2S5BH92</accession>